<evidence type="ECO:0000313" key="3">
    <source>
        <dbReference type="EMBL" id="EKC23899.1"/>
    </source>
</evidence>
<feature type="signal peptide" evidence="2">
    <location>
        <begin position="1"/>
        <end position="19"/>
    </location>
</feature>
<dbReference type="HOGENOM" id="CLU_1121035_0_0_1"/>
<name>K1PXS5_MAGGI</name>
<feature type="compositionally biased region" description="Acidic residues" evidence="1">
    <location>
        <begin position="195"/>
        <end position="232"/>
    </location>
</feature>
<dbReference type="EMBL" id="JH819087">
    <property type="protein sequence ID" value="EKC23899.1"/>
    <property type="molecule type" value="Genomic_DNA"/>
</dbReference>
<feature type="region of interest" description="Disordered" evidence="1">
    <location>
        <begin position="24"/>
        <end position="72"/>
    </location>
</feature>
<organism evidence="3">
    <name type="scientific">Magallana gigas</name>
    <name type="common">Pacific oyster</name>
    <name type="synonym">Crassostrea gigas</name>
    <dbReference type="NCBI Taxonomy" id="29159"/>
    <lineage>
        <taxon>Eukaryota</taxon>
        <taxon>Metazoa</taxon>
        <taxon>Spiralia</taxon>
        <taxon>Lophotrochozoa</taxon>
        <taxon>Mollusca</taxon>
        <taxon>Bivalvia</taxon>
        <taxon>Autobranchia</taxon>
        <taxon>Pteriomorphia</taxon>
        <taxon>Ostreida</taxon>
        <taxon>Ostreoidea</taxon>
        <taxon>Ostreidae</taxon>
        <taxon>Magallana</taxon>
    </lineage>
</organism>
<reference evidence="3" key="1">
    <citation type="journal article" date="2012" name="Nature">
        <title>The oyster genome reveals stress adaptation and complexity of shell formation.</title>
        <authorList>
            <person name="Zhang G."/>
            <person name="Fang X."/>
            <person name="Guo X."/>
            <person name="Li L."/>
            <person name="Luo R."/>
            <person name="Xu F."/>
            <person name="Yang P."/>
            <person name="Zhang L."/>
            <person name="Wang X."/>
            <person name="Qi H."/>
            <person name="Xiong Z."/>
            <person name="Que H."/>
            <person name="Xie Y."/>
            <person name="Holland P.W."/>
            <person name="Paps J."/>
            <person name="Zhu Y."/>
            <person name="Wu F."/>
            <person name="Chen Y."/>
            <person name="Wang J."/>
            <person name="Peng C."/>
            <person name="Meng J."/>
            <person name="Yang L."/>
            <person name="Liu J."/>
            <person name="Wen B."/>
            <person name="Zhang N."/>
            <person name="Huang Z."/>
            <person name="Zhu Q."/>
            <person name="Feng Y."/>
            <person name="Mount A."/>
            <person name="Hedgecock D."/>
            <person name="Xu Z."/>
            <person name="Liu Y."/>
            <person name="Domazet-Loso T."/>
            <person name="Du Y."/>
            <person name="Sun X."/>
            <person name="Zhang S."/>
            <person name="Liu B."/>
            <person name="Cheng P."/>
            <person name="Jiang X."/>
            <person name="Li J."/>
            <person name="Fan D."/>
            <person name="Wang W."/>
            <person name="Fu W."/>
            <person name="Wang T."/>
            <person name="Wang B."/>
            <person name="Zhang J."/>
            <person name="Peng Z."/>
            <person name="Li Y."/>
            <person name="Li N."/>
            <person name="Wang J."/>
            <person name="Chen M."/>
            <person name="He Y."/>
            <person name="Tan F."/>
            <person name="Song X."/>
            <person name="Zheng Q."/>
            <person name="Huang R."/>
            <person name="Yang H."/>
            <person name="Du X."/>
            <person name="Chen L."/>
            <person name="Yang M."/>
            <person name="Gaffney P.M."/>
            <person name="Wang S."/>
            <person name="Luo L."/>
            <person name="She Z."/>
            <person name="Ming Y."/>
            <person name="Huang W."/>
            <person name="Zhang S."/>
            <person name="Huang B."/>
            <person name="Zhang Y."/>
            <person name="Qu T."/>
            <person name="Ni P."/>
            <person name="Miao G."/>
            <person name="Wang J."/>
            <person name="Wang Q."/>
            <person name="Steinberg C.E."/>
            <person name="Wang H."/>
            <person name="Li N."/>
            <person name="Qian L."/>
            <person name="Zhang G."/>
            <person name="Li Y."/>
            <person name="Yang H."/>
            <person name="Liu X."/>
            <person name="Wang J."/>
            <person name="Yin Y."/>
            <person name="Wang J."/>
        </authorList>
    </citation>
    <scope>NUCLEOTIDE SEQUENCE [LARGE SCALE GENOMIC DNA]</scope>
    <source>
        <strain evidence="3">05x7-T-G4-1.051#20</strain>
    </source>
</reference>
<feature type="chain" id="PRO_5043388474" evidence="2">
    <location>
        <begin position="20"/>
        <end position="248"/>
    </location>
</feature>
<feature type="region of interest" description="Disordered" evidence="1">
    <location>
        <begin position="182"/>
        <end position="248"/>
    </location>
</feature>
<keyword evidence="2" id="KW-0732">Signal</keyword>
<gene>
    <name evidence="3" type="ORF">CGI_10015909</name>
</gene>
<dbReference type="InParanoid" id="K1PXS5"/>
<feature type="compositionally biased region" description="Acidic residues" evidence="1">
    <location>
        <begin position="46"/>
        <end position="57"/>
    </location>
</feature>
<feature type="compositionally biased region" description="Polar residues" evidence="1">
    <location>
        <begin position="237"/>
        <end position="248"/>
    </location>
</feature>
<evidence type="ECO:0000256" key="1">
    <source>
        <dbReference type="SAM" id="MobiDB-lite"/>
    </source>
</evidence>
<proteinExistence type="predicted"/>
<evidence type="ECO:0000256" key="2">
    <source>
        <dbReference type="SAM" id="SignalP"/>
    </source>
</evidence>
<sequence>MKIWLSLLLVLAVVSALEARRGGRRKEWRRQKFAGMQAGRHGPPDVADDDVKDDEDAPTQQNEWLTKKQRKWAMKRQRKMKWMNKRRGMMSPENSVEDKPEDTEISQDEVNPVVTHRRWQPRRGNKVDRRQKWRKMKRRKMWHHKNHGNRPSCFCLQTEQLEKLQELIKKEGLETEFPQIMPLEEDPAVDNTSDIPEEEEDDDMMEETEDFDDADEDLTDDDVENNSGESEEVTSLPMMTTETSYIIQ</sequence>
<protein>
    <submittedName>
        <fullName evidence="3">Uncharacterized protein</fullName>
    </submittedName>
</protein>
<dbReference type="AlphaFoldDB" id="K1PXS5"/>
<feature type="region of interest" description="Disordered" evidence="1">
    <location>
        <begin position="87"/>
        <end position="106"/>
    </location>
</feature>
<accession>K1PXS5</accession>